<proteinExistence type="predicted"/>
<sequence>MEISLSNWLRNVVAPALVMGASIFGGDVPLRDKLSPSQIEAFTQAHPYAASCLDTVRIPRRASVVDGDTRNDLQSCINSQLVQQHENMRRIWGVH</sequence>
<keyword evidence="2" id="KW-1185">Reference proteome</keyword>
<evidence type="ECO:0000313" key="2">
    <source>
        <dbReference type="Proteomes" id="UP001164278"/>
    </source>
</evidence>
<name>A0A9X9E4Z8_9CAUD</name>
<organism evidence="1 2">
    <name type="scientific">Leptolyngbya phage Lbo240-yong1</name>
    <dbReference type="NCBI Taxonomy" id="2928836"/>
    <lineage>
        <taxon>Viruses</taxon>
        <taxon>Duplodnaviria</taxon>
        <taxon>Heunggongvirae</taxon>
        <taxon>Uroviricota</taxon>
        <taxon>Caudoviricetes</taxon>
        <taxon>Saffermanviridae</taxon>
        <taxon>Wumpquatrovirus</taxon>
        <taxon>Wumpquatrovirus Lbo240yong1</taxon>
    </lineage>
</organism>
<dbReference type="Proteomes" id="UP001164278">
    <property type="component" value="Segment"/>
</dbReference>
<dbReference type="EMBL" id="OM897575">
    <property type="protein sequence ID" value="UOL49098.1"/>
    <property type="molecule type" value="Genomic_DNA"/>
</dbReference>
<accession>A0A9X9E4Z8</accession>
<reference evidence="1" key="1">
    <citation type="submission" date="2022-03" db="EMBL/GenBank/DDBJ databases">
        <authorList>
            <person name="Li D."/>
            <person name="Zhou Q."/>
            <person name="Cai R."/>
            <person name="Wang F."/>
            <person name="Qian M."/>
            <person name="Liu W."/>
            <person name="Pan L."/>
            <person name="Lin W."/>
            <person name="Tong Y."/>
            <person name="Cao L."/>
        </authorList>
    </citation>
    <scope>NUCLEOTIDE SEQUENCE</scope>
</reference>
<evidence type="ECO:0000313" key="1">
    <source>
        <dbReference type="EMBL" id="UOL49098.1"/>
    </source>
</evidence>
<protein>
    <submittedName>
        <fullName evidence="1">Uncharacterized protein</fullName>
    </submittedName>
</protein>